<organism evidence="3 4">
    <name type="scientific">Rhodococcus pseudokoreensis</name>
    <dbReference type="NCBI Taxonomy" id="2811421"/>
    <lineage>
        <taxon>Bacteria</taxon>
        <taxon>Bacillati</taxon>
        <taxon>Actinomycetota</taxon>
        <taxon>Actinomycetes</taxon>
        <taxon>Mycobacteriales</taxon>
        <taxon>Nocardiaceae</taxon>
        <taxon>Rhodococcus</taxon>
    </lineage>
</organism>
<name>A0A974W2Z8_9NOCA</name>
<reference evidence="3 4" key="2">
    <citation type="journal article" date="2022" name="Arch. Microbiol.">
        <title>Rhodococcus pseudokoreensis sp. nov. isolated from the rhizosphere of young M26 apple rootstocks.</title>
        <authorList>
            <person name="Kampfer P."/>
            <person name="Glaeser S.P."/>
            <person name="Blom J."/>
            <person name="Wolf J."/>
            <person name="Benning S."/>
            <person name="Schloter M."/>
            <person name="Neumann-Schaal M."/>
        </authorList>
    </citation>
    <scope>NUCLEOTIDE SEQUENCE [LARGE SCALE GENOMIC DNA]</scope>
    <source>
        <strain evidence="3 4">R79</strain>
    </source>
</reference>
<feature type="region of interest" description="Disordered" evidence="1">
    <location>
        <begin position="1"/>
        <end position="20"/>
    </location>
</feature>
<sequence>MGTNDKSVSHEEDSPVTGPARRRRRYVLAGTGILALAVVGWFGYSAWDVQHNLTGARNNAQLAKNSLLSGDTEGARNAAAEAADQAENAQVSLHSAPWRQLAGIPGVGAPFGSIQKMSDVVVGLTRDVLAPAVETGTALSPGDLISDGGKVKLQPLRDAAPALKQTSLAARALADQAHQVPDAGYLGLVDDARSELQNQTDDVAKLLKNTAIGADILPAMLGADGPRNYFMAFQTNAEARGTGGLVGGYGIIRANDGEAHVDTLGKNTEVSYEHQPLNLGSDFNGLYGSYNPSTDIRNSNLSTHFPYAGQIWQSLWEQESGERVDGAIATDPVALSYVLGAVGPITMPDGEVVDAGNVVELTESTAYIRYAGTSDTEIVANNVARKTYLQTIAAKVVEKMTGNIESPALLLDAVGKAVNERRIAVWSAHPEEQAILAGTPLGHTVPEDDAPYASVVVNNNAGNKLDYYLSREIDYTASTCTGDTRTSEVTVRLTNNLPAGDYPRYVAGTYNNRQVPPGTNVAMISLLATRGAKLNKATVNGKPAFTVSGNELGHPVFSIPTTVPRGETVELHYALTEPAAPGAARVPVQPLVDDPKVSVNVTACGG</sequence>
<keyword evidence="2" id="KW-0812">Transmembrane</keyword>
<proteinExistence type="predicted"/>
<gene>
    <name evidence="3" type="ORF">JWS13_14550</name>
</gene>
<evidence type="ECO:0000256" key="1">
    <source>
        <dbReference type="SAM" id="MobiDB-lite"/>
    </source>
</evidence>
<dbReference type="Proteomes" id="UP000662986">
    <property type="component" value="Chromosome"/>
</dbReference>
<evidence type="ECO:0000313" key="4">
    <source>
        <dbReference type="Proteomes" id="UP000662986"/>
    </source>
</evidence>
<dbReference type="EMBL" id="CP070619">
    <property type="protein sequence ID" value="QSE89762.1"/>
    <property type="molecule type" value="Genomic_DNA"/>
</dbReference>
<keyword evidence="2" id="KW-1133">Transmembrane helix</keyword>
<accession>A0A974W2Z8</accession>
<dbReference type="Pfam" id="PF13196">
    <property type="entry name" value="DUF4012"/>
    <property type="match status" value="1"/>
</dbReference>
<dbReference type="InterPro" id="IPR025101">
    <property type="entry name" value="DUF4012"/>
</dbReference>
<dbReference type="RefSeq" id="WP_206006212.1">
    <property type="nucleotide sequence ID" value="NZ_CP070619.1"/>
</dbReference>
<evidence type="ECO:0000313" key="3">
    <source>
        <dbReference type="EMBL" id="QSE89762.1"/>
    </source>
</evidence>
<keyword evidence="4" id="KW-1185">Reference proteome</keyword>
<reference evidence="3 4" key="1">
    <citation type="journal article" date="2021" name="Microbiol. Resour. Announc.">
        <title>Complete Genome Sequences of Two Rhodococcus sp. Strains with Large and Linear Chromosomes, Isolated from Apple Rhizosphere.</title>
        <authorList>
            <person name="Benning S."/>
            <person name="Brugnone N."/>
            <person name="Siani R."/>
            <person name="Kublik S."/>
            <person name="Schloter M."/>
            <person name="Rad V."/>
        </authorList>
    </citation>
    <scope>NUCLEOTIDE SEQUENCE [LARGE SCALE GENOMIC DNA]</scope>
    <source>
        <strain evidence="3 4">R79</strain>
    </source>
</reference>
<keyword evidence="2" id="KW-0472">Membrane</keyword>
<protein>
    <submittedName>
        <fullName evidence="3">DUF4012 domain-containing protein</fullName>
    </submittedName>
</protein>
<evidence type="ECO:0000256" key="2">
    <source>
        <dbReference type="SAM" id="Phobius"/>
    </source>
</evidence>
<feature type="transmembrane region" description="Helical" evidence="2">
    <location>
        <begin position="26"/>
        <end position="47"/>
    </location>
</feature>